<gene>
    <name evidence="3" type="ORF">RHGRI_000847</name>
</gene>
<keyword evidence="4" id="KW-1185">Reference proteome</keyword>
<sequence>MAFGASLKSNLSDHESSDDSENEGRDEEFSFNELKQSYNMLFKESIKINESNLKMAENYNKSNMELVTVKTQMEELKGLLSNVTCDKNKLCQEVKSLQDKNRVLAELNTASEGKIIMLKAEVDKANILFERLNTGSKTLDEILSIQRPASDQIGLGFYEASSSKTFEGIANELESKKVKLKPHNTDTAKIMIGKTYDIKNGIFTRFIPTCHFCQVKGHINQNVFNCMGILKVFVTIKMLPRMAI</sequence>
<protein>
    <submittedName>
        <fullName evidence="3">Uncharacterized protein</fullName>
    </submittedName>
</protein>
<evidence type="ECO:0000313" key="3">
    <source>
        <dbReference type="EMBL" id="KAG5564775.1"/>
    </source>
</evidence>
<evidence type="ECO:0000256" key="1">
    <source>
        <dbReference type="SAM" id="Coils"/>
    </source>
</evidence>
<organism evidence="3 4">
    <name type="scientific">Rhododendron griersonianum</name>
    <dbReference type="NCBI Taxonomy" id="479676"/>
    <lineage>
        <taxon>Eukaryota</taxon>
        <taxon>Viridiplantae</taxon>
        <taxon>Streptophyta</taxon>
        <taxon>Embryophyta</taxon>
        <taxon>Tracheophyta</taxon>
        <taxon>Spermatophyta</taxon>
        <taxon>Magnoliopsida</taxon>
        <taxon>eudicotyledons</taxon>
        <taxon>Gunneridae</taxon>
        <taxon>Pentapetalae</taxon>
        <taxon>asterids</taxon>
        <taxon>Ericales</taxon>
        <taxon>Ericaceae</taxon>
        <taxon>Ericoideae</taxon>
        <taxon>Rhodoreae</taxon>
        <taxon>Rhododendron</taxon>
    </lineage>
</organism>
<name>A0AAV6LI36_9ERIC</name>
<dbReference type="AlphaFoldDB" id="A0AAV6LI36"/>
<feature type="coiled-coil region" evidence="1">
    <location>
        <begin position="80"/>
        <end position="107"/>
    </location>
</feature>
<feature type="compositionally biased region" description="Acidic residues" evidence="2">
    <location>
        <begin position="18"/>
        <end position="29"/>
    </location>
</feature>
<proteinExistence type="predicted"/>
<accession>A0AAV6LI36</accession>
<dbReference type="EMBL" id="JACTNZ010000001">
    <property type="protein sequence ID" value="KAG5564775.1"/>
    <property type="molecule type" value="Genomic_DNA"/>
</dbReference>
<evidence type="ECO:0000313" key="4">
    <source>
        <dbReference type="Proteomes" id="UP000823749"/>
    </source>
</evidence>
<keyword evidence="1" id="KW-0175">Coiled coil</keyword>
<reference evidence="3" key="1">
    <citation type="submission" date="2020-08" db="EMBL/GenBank/DDBJ databases">
        <title>Plant Genome Project.</title>
        <authorList>
            <person name="Zhang R.-G."/>
        </authorList>
    </citation>
    <scope>NUCLEOTIDE SEQUENCE</scope>
    <source>
        <strain evidence="3">WSP0</strain>
        <tissue evidence="3">Leaf</tissue>
    </source>
</reference>
<evidence type="ECO:0000256" key="2">
    <source>
        <dbReference type="SAM" id="MobiDB-lite"/>
    </source>
</evidence>
<comment type="caution">
    <text evidence="3">The sequence shown here is derived from an EMBL/GenBank/DDBJ whole genome shotgun (WGS) entry which is preliminary data.</text>
</comment>
<feature type="region of interest" description="Disordered" evidence="2">
    <location>
        <begin position="1"/>
        <end position="29"/>
    </location>
</feature>
<dbReference type="Proteomes" id="UP000823749">
    <property type="component" value="Chromosome 1"/>
</dbReference>